<keyword evidence="1" id="KW-0472">Membrane</keyword>
<keyword evidence="1" id="KW-1133">Transmembrane helix</keyword>
<name>A0A1Z3HGX5_9CYAN</name>
<gene>
    <name evidence="2" type="ORF">XM38_004250</name>
</gene>
<evidence type="ECO:0000256" key="1">
    <source>
        <dbReference type="SAM" id="Phobius"/>
    </source>
</evidence>
<feature type="transmembrane region" description="Helical" evidence="1">
    <location>
        <begin position="70"/>
        <end position="93"/>
    </location>
</feature>
<evidence type="ECO:0000313" key="2">
    <source>
        <dbReference type="EMBL" id="ASC69498.1"/>
    </source>
</evidence>
<dbReference type="EMBL" id="CP021983">
    <property type="protein sequence ID" value="ASC69498.1"/>
    <property type="molecule type" value="Genomic_DNA"/>
</dbReference>
<keyword evidence="3" id="KW-1185">Reference proteome</keyword>
<dbReference type="AlphaFoldDB" id="A0A1Z3HGX5"/>
<sequence length="279" mass="32247">MSKSNLLCIRKTIQYELDYLLRKFHFIQVLLSLFFITTLIIISLSDTQSFFLEESSPIPNSWTIFRNERMATIISIIVISLSYVIPWVSYTLASKREAGQLSIVVEENLIPAIAIELNALKKRFRQKFHLSENIRITIFIPVRQNFFAWKFQMVCRTKNVPEKELLAKFSLNEGVVGYTFLKNKKQRIEFINFANSASLPSSYRHLTDENKILINRNIQVVLVAAVFQEGSIAGLLAIDSDNSDNILRMEDKSLHDEAIDWIIARSGAIRLLWRTKNNV</sequence>
<dbReference type="Proteomes" id="UP000191901">
    <property type="component" value="Chromosome"/>
</dbReference>
<feature type="transmembrane region" description="Helical" evidence="1">
    <location>
        <begin position="20"/>
        <end position="44"/>
    </location>
</feature>
<reference evidence="2 3" key="1">
    <citation type="journal article" date="2016" name="Biochim. Biophys. Acta">
        <title>Characterization of red-shifted phycobilisomes isolated from the chlorophyll f-containing cyanobacterium Halomicronema hongdechloris.</title>
        <authorList>
            <person name="Li Y."/>
            <person name="Lin Y."/>
            <person name="Garvey C.J."/>
            <person name="Birch D."/>
            <person name="Corkery R.W."/>
            <person name="Loughlin P.C."/>
            <person name="Scheer H."/>
            <person name="Willows R.D."/>
            <person name="Chen M."/>
        </authorList>
    </citation>
    <scope>NUCLEOTIDE SEQUENCE [LARGE SCALE GENOMIC DNA]</scope>
    <source>
        <strain evidence="2 3">C2206</strain>
    </source>
</reference>
<accession>A0A1Z3HGX5</accession>
<organism evidence="2 3">
    <name type="scientific">Halomicronema hongdechloris C2206</name>
    <dbReference type="NCBI Taxonomy" id="1641165"/>
    <lineage>
        <taxon>Bacteria</taxon>
        <taxon>Bacillati</taxon>
        <taxon>Cyanobacteriota</taxon>
        <taxon>Cyanophyceae</taxon>
        <taxon>Nodosilineales</taxon>
        <taxon>Nodosilineaceae</taxon>
        <taxon>Halomicronema</taxon>
    </lineage>
</organism>
<dbReference type="OrthoDB" id="582059at2"/>
<keyword evidence="1" id="KW-0812">Transmembrane</keyword>
<proteinExistence type="predicted"/>
<protein>
    <submittedName>
        <fullName evidence="2">Uncharacterized protein</fullName>
    </submittedName>
</protein>
<dbReference type="KEGG" id="hhg:XM38_004250"/>
<evidence type="ECO:0000313" key="3">
    <source>
        <dbReference type="Proteomes" id="UP000191901"/>
    </source>
</evidence>